<dbReference type="RefSeq" id="WP_006860806.1">
    <property type="nucleotide sequence ID" value="NZ_ACCL02000004.1"/>
</dbReference>
<dbReference type="PROSITE" id="PS51257">
    <property type="entry name" value="PROKAR_LIPOPROTEIN"/>
    <property type="match status" value="1"/>
</dbReference>
<accession>C6LBL4</accession>
<evidence type="ECO:0000313" key="3">
    <source>
        <dbReference type="Proteomes" id="UP000005561"/>
    </source>
</evidence>
<dbReference type="Gene3D" id="2.30.30.240">
    <property type="entry name" value="PRC-barrel domain"/>
    <property type="match status" value="1"/>
</dbReference>
<protein>
    <submittedName>
        <fullName evidence="2">Sporulation protein, YlmC/YmxH family</fullName>
    </submittedName>
</protein>
<dbReference type="AlphaFoldDB" id="C6LBL4"/>
<dbReference type="InterPro" id="IPR011033">
    <property type="entry name" value="PRC_barrel-like_sf"/>
</dbReference>
<name>C6LBL4_9FIRM</name>
<feature type="domain" description="PRC-barrel" evidence="1">
    <location>
        <begin position="2"/>
        <end position="78"/>
    </location>
</feature>
<gene>
    <name evidence="2" type="ORF">BRYFOR_06009</name>
</gene>
<proteinExistence type="predicted"/>
<dbReference type="STRING" id="168384.SAMN05660368_00624"/>
<dbReference type="InterPro" id="IPR014238">
    <property type="entry name" value="Spore_YlmC/YmxH"/>
</dbReference>
<evidence type="ECO:0000259" key="1">
    <source>
        <dbReference type="Pfam" id="PF05239"/>
    </source>
</evidence>
<keyword evidence="3" id="KW-1185">Reference proteome</keyword>
<dbReference type="NCBIfam" id="TIGR02888">
    <property type="entry name" value="spore_YlmC_YmxH"/>
    <property type="match status" value="1"/>
</dbReference>
<dbReference type="PANTHER" id="PTHR40061">
    <property type="entry name" value="SPORULATION PROTEIN YLMC-RELATED"/>
    <property type="match status" value="1"/>
</dbReference>
<comment type="caution">
    <text evidence="2">The sequence shown here is derived from an EMBL/GenBank/DDBJ whole genome shotgun (WGS) entry which is preliminary data.</text>
</comment>
<reference evidence="2" key="1">
    <citation type="submission" date="2009-07" db="EMBL/GenBank/DDBJ databases">
        <authorList>
            <person name="Weinstock G."/>
            <person name="Sodergren E."/>
            <person name="Clifton S."/>
            <person name="Fulton L."/>
            <person name="Fulton B."/>
            <person name="Courtney L."/>
            <person name="Fronick C."/>
            <person name="Harrison M."/>
            <person name="Strong C."/>
            <person name="Farmer C."/>
            <person name="Delahaunty K."/>
            <person name="Markovic C."/>
            <person name="Hall O."/>
            <person name="Minx P."/>
            <person name="Tomlinson C."/>
            <person name="Mitreva M."/>
            <person name="Nelson J."/>
            <person name="Hou S."/>
            <person name="Wollam A."/>
            <person name="Pepin K.H."/>
            <person name="Johnson M."/>
            <person name="Bhonagiri V."/>
            <person name="Nash W.E."/>
            <person name="Warren W."/>
            <person name="Chinwalla A."/>
            <person name="Mardis E.R."/>
            <person name="Wilson R.K."/>
        </authorList>
    </citation>
    <scope>NUCLEOTIDE SEQUENCE [LARGE SCALE GENOMIC DNA]</scope>
    <source>
        <strain evidence="2">DSM 14469</strain>
    </source>
</reference>
<dbReference type="Proteomes" id="UP000005561">
    <property type="component" value="Unassembled WGS sequence"/>
</dbReference>
<dbReference type="OrthoDB" id="6024937at2"/>
<organism evidence="2 3">
    <name type="scientific">Marvinbryantia formatexigens DSM 14469</name>
    <dbReference type="NCBI Taxonomy" id="478749"/>
    <lineage>
        <taxon>Bacteria</taxon>
        <taxon>Bacillati</taxon>
        <taxon>Bacillota</taxon>
        <taxon>Clostridia</taxon>
        <taxon>Lachnospirales</taxon>
        <taxon>Lachnospiraceae</taxon>
        <taxon>Marvinbryantia</taxon>
    </lineage>
</organism>
<evidence type="ECO:0000313" key="2">
    <source>
        <dbReference type="EMBL" id="EET61817.1"/>
    </source>
</evidence>
<dbReference type="EMBL" id="ACCL02000004">
    <property type="protein sequence ID" value="EET61817.1"/>
    <property type="molecule type" value="Genomic_DNA"/>
</dbReference>
<dbReference type="InterPro" id="IPR027275">
    <property type="entry name" value="PRC-brl_dom"/>
</dbReference>
<sequence>MRVCELRQKEVINVCTCASLGCVIDVEFDPKDGCITALIVPGGSRLSCFWGHEAEIIIPWRCICQIGKDIILVELPKEKDKDRDKGR</sequence>
<dbReference type="PANTHER" id="PTHR40061:SF1">
    <property type="entry name" value="SPORULATION PROTEIN YLMC-RELATED"/>
    <property type="match status" value="1"/>
</dbReference>
<dbReference type="SUPFAM" id="SSF50346">
    <property type="entry name" value="PRC-barrel domain"/>
    <property type="match status" value="1"/>
</dbReference>
<dbReference type="Pfam" id="PF05239">
    <property type="entry name" value="PRC"/>
    <property type="match status" value="1"/>
</dbReference>
<dbReference type="eggNOG" id="COG1873">
    <property type="taxonomic scope" value="Bacteria"/>
</dbReference>